<organism evidence="1 2">
    <name type="scientific">Rubroshorea leprosula</name>
    <dbReference type="NCBI Taxonomy" id="152421"/>
    <lineage>
        <taxon>Eukaryota</taxon>
        <taxon>Viridiplantae</taxon>
        <taxon>Streptophyta</taxon>
        <taxon>Embryophyta</taxon>
        <taxon>Tracheophyta</taxon>
        <taxon>Spermatophyta</taxon>
        <taxon>Magnoliopsida</taxon>
        <taxon>eudicotyledons</taxon>
        <taxon>Gunneridae</taxon>
        <taxon>Pentapetalae</taxon>
        <taxon>rosids</taxon>
        <taxon>malvids</taxon>
        <taxon>Malvales</taxon>
        <taxon>Dipterocarpaceae</taxon>
        <taxon>Rubroshorea</taxon>
    </lineage>
</organism>
<name>A0AAV5J9X6_9ROSI</name>
<keyword evidence="2" id="KW-1185">Reference proteome</keyword>
<evidence type="ECO:0000313" key="2">
    <source>
        <dbReference type="Proteomes" id="UP001054252"/>
    </source>
</evidence>
<dbReference type="AlphaFoldDB" id="A0AAV5J9X6"/>
<protein>
    <submittedName>
        <fullName evidence="1">Uncharacterized protein</fullName>
    </submittedName>
</protein>
<dbReference type="EMBL" id="BPVZ01000030">
    <property type="protein sequence ID" value="GKV09343.1"/>
    <property type="molecule type" value="Genomic_DNA"/>
</dbReference>
<reference evidence="1 2" key="1">
    <citation type="journal article" date="2021" name="Commun. Biol.">
        <title>The genome of Shorea leprosula (Dipterocarpaceae) highlights the ecological relevance of drought in aseasonal tropical rainforests.</title>
        <authorList>
            <person name="Ng K.K.S."/>
            <person name="Kobayashi M.J."/>
            <person name="Fawcett J.A."/>
            <person name="Hatakeyama M."/>
            <person name="Paape T."/>
            <person name="Ng C.H."/>
            <person name="Ang C.C."/>
            <person name="Tnah L.H."/>
            <person name="Lee C.T."/>
            <person name="Nishiyama T."/>
            <person name="Sese J."/>
            <person name="O'Brien M.J."/>
            <person name="Copetti D."/>
            <person name="Mohd Noor M.I."/>
            <person name="Ong R.C."/>
            <person name="Putra M."/>
            <person name="Sireger I.Z."/>
            <person name="Indrioko S."/>
            <person name="Kosugi Y."/>
            <person name="Izuno A."/>
            <person name="Isagi Y."/>
            <person name="Lee S.L."/>
            <person name="Shimizu K.K."/>
        </authorList>
    </citation>
    <scope>NUCLEOTIDE SEQUENCE [LARGE SCALE GENOMIC DNA]</scope>
    <source>
        <strain evidence="1">214</strain>
    </source>
</reference>
<evidence type="ECO:0000313" key="1">
    <source>
        <dbReference type="EMBL" id="GKV09343.1"/>
    </source>
</evidence>
<sequence>MLLFPFFPQRQETETSKGISSTMAHASWPSESLTCFIELVCNAWIV</sequence>
<dbReference type="Proteomes" id="UP001054252">
    <property type="component" value="Unassembled WGS sequence"/>
</dbReference>
<gene>
    <name evidence="1" type="ORF">SLEP1_g20857</name>
</gene>
<comment type="caution">
    <text evidence="1">The sequence shown here is derived from an EMBL/GenBank/DDBJ whole genome shotgun (WGS) entry which is preliminary data.</text>
</comment>
<proteinExistence type="predicted"/>
<accession>A0AAV5J9X6</accession>